<dbReference type="NCBIfam" id="TIGR01140">
    <property type="entry name" value="L_thr_O3P_dcar"/>
    <property type="match status" value="1"/>
</dbReference>
<dbReference type="GO" id="GO:0030170">
    <property type="term" value="F:pyridoxal phosphate binding"/>
    <property type="evidence" value="ECO:0007669"/>
    <property type="project" value="InterPro"/>
</dbReference>
<comment type="cofactor">
    <cofactor evidence="1">
        <name>pyridoxal 5'-phosphate</name>
        <dbReference type="ChEBI" id="CHEBI:597326"/>
    </cofactor>
</comment>
<dbReference type="AlphaFoldDB" id="A0A1J5S277"/>
<dbReference type="Gene3D" id="3.90.1150.10">
    <property type="entry name" value="Aspartate Aminotransferase, domain 1"/>
    <property type="match status" value="1"/>
</dbReference>
<proteinExistence type="predicted"/>
<evidence type="ECO:0000256" key="3">
    <source>
        <dbReference type="ARBA" id="ARBA00004953"/>
    </source>
</evidence>
<dbReference type="InterPro" id="IPR015424">
    <property type="entry name" value="PyrdxlP-dep_Trfase"/>
</dbReference>
<evidence type="ECO:0000256" key="8">
    <source>
        <dbReference type="ARBA" id="ARBA00029996"/>
    </source>
</evidence>
<dbReference type="InterPro" id="IPR015422">
    <property type="entry name" value="PyrdxlP-dep_Trfase_small"/>
</dbReference>
<dbReference type="GO" id="GO:0009236">
    <property type="term" value="P:cobalamin biosynthetic process"/>
    <property type="evidence" value="ECO:0007669"/>
    <property type="project" value="UniProtKB-UniPathway"/>
</dbReference>
<dbReference type="PANTHER" id="PTHR42885">
    <property type="entry name" value="HISTIDINOL-PHOSPHATE AMINOTRANSFERASE-RELATED"/>
    <property type="match status" value="1"/>
</dbReference>
<protein>
    <recommendedName>
        <fullName evidence="4">threonine-phosphate decarboxylase</fullName>
        <ecNumber evidence="4">4.1.1.81</ecNumber>
    </recommendedName>
    <alternativeName>
        <fullName evidence="8">L-threonine-O-3-phosphate decarboxylase</fullName>
    </alternativeName>
</protein>
<sequence length="336" mass="36360">MQGLDSFALPRHGGDLLSAEARFGRPAQGWLDLSTGINPFAYPLPALEPDRWQRLPDAALVEDLRAAAAERYGAPSPDHVAEAPGTQILIQLLPRLRPFSNVSVVGPTYGEHTACWSAAGHQVLPCETLERVGDPQVVIVVNPNNPDGRRFDRGRLLDMAAVLAKKGGLLIVDEAFCDDEPDLSLAGAVGPGLLVLRSFGKFFGLAGLRLGFALAEPSLARLLRQVQGPWAVGGPALEVGRQALRDEVWIAENRRRLAQETRLLDALLVQAGLSVVGGTHLFRLVNAPRAWALYEHLGQNGILVRPFAASPRWLRVGLPPDQAARQRLAAALKDWV</sequence>
<evidence type="ECO:0000256" key="7">
    <source>
        <dbReference type="ARBA" id="ARBA00023239"/>
    </source>
</evidence>
<dbReference type="GO" id="GO:0048472">
    <property type="term" value="F:threonine-phosphate decarboxylase activity"/>
    <property type="evidence" value="ECO:0007669"/>
    <property type="project" value="UniProtKB-EC"/>
</dbReference>
<feature type="domain" description="Aminotransferase class I/classII large" evidence="10">
    <location>
        <begin position="47"/>
        <end position="331"/>
    </location>
</feature>
<keyword evidence="7 11" id="KW-0456">Lyase</keyword>
<organism evidence="11">
    <name type="scientific">mine drainage metagenome</name>
    <dbReference type="NCBI Taxonomy" id="410659"/>
    <lineage>
        <taxon>unclassified sequences</taxon>
        <taxon>metagenomes</taxon>
        <taxon>ecological metagenomes</taxon>
    </lineage>
</organism>
<dbReference type="InterPro" id="IPR015421">
    <property type="entry name" value="PyrdxlP-dep_Trfase_major"/>
</dbReference>
<comment type="pathway">
    <text evidence="3">Cofactor biosynthesis; adenosylcobalamin biosynthesis.</text>
</comment>
<keyword evidence="6" id="KW-0663">Pyridoxal phosphate</keyword>
<reference evidence="11" key="1">
    <citation type="submission" date="2016-10" db="EMBL/GenBank/DDBJ databases">
        <title>Sequence of Gallionella enrichment culture.</title>
        <authorList>
            <person name="Poehlein A."/>
            <person name="Muehling M."/>
            <person name="Daniel R."/>
        </authorList>
    </citation>
    <scope>NUCLEOTIDE SEQUENCE</scope>
</reference>
<accession>A0A1J5S277</accession>
<dbReference type="CDD" id="cd00609">
    <property type="entry name" value="AAT_like"/>
    <property type="match status" value="1"/>
</dbReference>
<evidence type="ECO:0000256" key="4">
    <source>
        <dbReference type="ARBA" id="ARBA00012285"/>
    </source>
</evidence>
<dbReference type="EC" id="4.1.1.81" evidence="4"/>
<evidence type="ECO:0000313" key="11">
    <source>
        <dbReference type="EMBL" id="OIR02343.1"/>
    </source>
</evidence>
<dbReference type="Pfam" id="PF00155">
    <property type="entry name" value="Aminotran_1_2"/>
    <property type="match status" value="1"/>
</dbReference>
<evidence type="ECO:0000256" key="9">
    <source>
        <dbReference type="ARBA" id="ARBA00048531"/>
    </source>
</evidence>
<evidence type="ECO:0000256" key="5">
    <source>
        <dbReference type="ARBA" id="ARBA00022573"/>
    </source>
</evidence>
<comment type="function">
    <text evidence="2">Decarboxylates L-threonine-O-3-phosphate to yield (R)-1-amino-2-propanol O-2-phosphate, the precursor for the linkage between the nucleotide loop and the corrin ring in cobalamin.</text>
</comment>
<keyword evidence="5" id="KW-0169">Cobalamin biosynthesis</keyword>
<dbReference type="PANTHER" id="PTHR42885:SF1">
    <property type="entry name" value="THREONINE-PHOSPHATE DECARBOXYLASE"/>
    <property type="match status" value="1"/>
</dbReference>
<gene>
    <name evidence="11" type="primary">cobD_4</name>
    <name evidence="11" type="ORF">GALL_155000</name>
</gene>
<dbReference type="Gene3D" id="3.40.640.10">
    <property type="entry name" value="Type I PLP-dependent aspartate aminotransferase-like (Major domain)"/>
    <property type="match status" value="1"/>
</dbReference>
<evidence type="ECO:0000256" key="1">
    <source>
        <dbReference type="ARBA" id="ARBA00001933"/>
    </source>
</evidence>
<dbReference type="EMBL" id="MLJW01000075">
    <property type="protein sequence ID" value="OIR02343.1"/>
    <property type="molecule type" value="Genomic_DNA"/>
</dbReference>
<comment type="caution">
    <text evidence="11">The sequence shown here is derived from an EMBL/GenBank/DDBJ whole genome shotgun (WGS) entry which is preliminary data.</text>
</comment>
<dbReference type="PROSITE" id="PS00105">
    <property type="entry name" value="AA_TRANSFER_CLASS_1"/>
    <property type="match status" value="1"/>
</dbReference>
<dbReference type="InterPro" id="IPR005860">
    <property type="entry name" value="CobD"/>
</dbReference>
<comment type="catalytic activity">
    <reaction evidence="9">
        <text>O-phospho-L-threonine + H(+) = (R)-1-aminopropan-2-yl phosphate + CO2</text>
        <dbReference type="Rhea" id="RHEA:11492"/>
        <dbReference type="ChEBI" id="CHEBI:15378"/>
        <dbReference type="ChEBI" id="CHEBI:16526"/>
        <dbReference type="ChEBI" id="CHEBI:58563"/>
        <dbReference type="ChEBI" id="CHEBI:58675"/>
        <dbReference type="EC" id="4.1.1.81"/>
    </reaction>
</comment>
<name>A0A1J5S277_9ZZZZ</name>
<dbReference type="SUPFAM" id="SSF53383">
    <property type="entry name" value="PLP-dependent transferases"/>
    <property type="match status" value="1"/>
</dbReference>
<evidence type="ECO:0000256" key="6">
    <source>
        <dbReference type="ARBA" id="ARBA00022898"/>
    </source>
</evidence>
<dbReference type="InterPro" id="IPR004839">
    <property type="entry name" value="Aminotransferase_I/II_large"/>
</dbReference>
<evidence type="ECO:0000256" key="2">
    <source>
        <dbReference type="ARBA" id="ARBA00003444"/>
    </source>
</evidence>
<dbReference type="UniPathway" id="UPA00148"/>
<dbReference type="InterPro" id="IPR004838">
    <property type="entry name" value="NHTrfase_class1_PyrdxlP-BS"/>
</dbReference>
<evidence type="ECO:0000259" key="10">
    <source>
        <dbReference type="Pfam" id="PF00155"/>
    </source>
</evidence>